<feature type="non-terminal residue" evidence="2">
    <location>
        <position position="63"/>
    </location>
</feature>
<dbReference type="AlphaFoldDB" id="A0A382S887"/>
<keyword evidence="1" id="KW-0472">Membrane</keyword>
<reference evidence="2" key="1">
    <citation type="submission" date="2018-05" db="EMBL/GenBank/DDBJ databases">
        <authorList>
            <person name="Lanie J.A."/>
            <person name="Ng W.-L."/>
            <person name="Kazmierczak K.M."/>
            <person name="Andrzejewski T.M."/>
            <person name="Davidsen T.M."/>
            <person name="Wayne K.J."/>
            <person name="Tettelin H."/>
            <person name="Glass J.I."/>
            <person name="Rusch D."/>
            <person name="Podicherti R."/>
            <person name="Tsui H.-C.T."/>
            <person name="Winkler M.E."/>
        </authorList>
    </citation>
    <scope>NUCLEOTIDE SEQUENCE</scope>
</reference>
<proteinExistence type="predicted"/>
<name>A0A382S887_9ZZZZ</name>
<evidence type="ECO:0000313" key="2">
    <source>
        <dbReference type="EMBL" id="SVD06103.1"/>
    </source>
</evidence>
<dbReference type="EMBL" id="UINC01127164">
    <property type="protein sequence ID" value="SVD06103.1"/>
    <property type="molecule type" value="Genomic_DNA"/>
</dbReference>
<gene>
    <name evidence="2" type="ORF">METZ01_LOCUS358957</name>
</gene>
<feature type="transmembrane region" description="Helical" evidence="1">
    <location>
        <begin position="20"/>
        <end position="42"/>
    </location>
</feature>
<organism evidence="2">
    <name type="scientific">marine metagenome</name>
    <dbReference type="NCBI Taxonomy" id="408172"/>
    <lineage>
        <taxon>unclassified sequences</taxon>
        <taxon>metagenomes</taxon>
        <taxon>ecological metagenomes</taxon>
    </lineage>
</organism>
<keyword evidence="1" id="KW-1133">Transmembrane helix</keyword>
<accession>A0A382S887</accession>
<evidence type="ECO:0000256" key="1">
    <source>
        <dbReference type="SAM" id="Phobius"/>
    </source>
</evidence>
<protein>
    <submittedName>
        <fullName evidence="2">Uncharacterized protein</fullName>
    </submittedName>
</protein>
<sequence>MQRRSIPATKQTAQQKILRLAQIAVGAVLTILSVSLLLSWGVEFGDRFFNFFAGEWVGGIIFV</sequence>
<keyword evidence="1" id="KW-0812">Transmembrane</keyword>